<dbReference type="PANTHER" id="PTHR31689:SF0">
    <property type="entry name" value="DIAMINOPIMELATE EPIMERASE"/>
    <property type="match status" value="1"/>
</dbReference>
<evidence type="ECO:0000313" key="12">
    <source>
        <dbReference type="Proteomes" id="UP000284177"/>
    </source>
</evidence>
<evidence type="ECO:0000313" key="11">
    <source>
        <dbReference type="EMBL" id="RKD34354.1"/>
    </source>
</evidence>
<comment type="caution">
    <text evidence="11">The sequence shown here is derived from an EMBL/GenBank/DDBJ whole genome shotgun (WGS) entry which is preliminary data.</text>
</comment>
<dbReference type="PROSITE" id="PS01326">
    <property type="entry name" value="DAP_EPIMERASE"/>
    <property type="match status" value="1"/>
</dbReference>
<dbReference type="GO" id="GO:0005829">
    <property type="term" value="C:cytosol"/>
    <property type="evidence" value="ECO:0007669"/>
    <property type="project" value="TreeGrafter"/>
</dbReference>
<evidence type="ECO:0000256" key="5">
    <source>
        <dbReference type="ARBA" id="ARBA00022605"/>
    </source>
</evidence>
<evidence type="ECO:0000256" key="1">
    <source>
        <dbReference type="ARBA" id="ARBA00005196"/>
    </source>
</evidence>
<dbReference type="EC" id="5.1.1.7" evidence="3 9"/>
<comment type="subcellular location">
    <subcellularLocation>
        <location evidence="9">Cytoplasm</location>
    </subcellularLocation>
</comment>
<feature type="binding site" evidence="9">
    <location>
        <begin position="73"/>
        <end position="74"/>
    </location>
    <ligand>
        <name>substrate</name>
    </ligand>
</feature>
<dbReference type="PANTHER" id="PTHR31689">
    <property type="entry name" value="DIAMINOPIMELATE EPIMERASE, CHLOROPLASTIC"/>
    <property type="match status" value="1"/>
</dbReference>
<comment type="subunit">
    <text evidence="9">Homodimer.</text>
</comment>
<gene>
    <name evidence="9" type="primary">dapF</name>
    <name evidence="11" type="ORF">BET03_00535</name>
</gene>
<feature type="binding site" evidence="9">
    <location>
        <position position="194"/>
    </location>
    <ligand>
        <name>substrate</name>
    </ligand>
</feature>
<evidence type="ECO:0000256" key="9">
    <source>
        <dbReference type="HAMAP-Rule" id="MF_00197"/>
    </source>
</evidence>
<evidence type="ECO:0000256" key="4">
    <source>
        <dbReference type="ARBA" id="ARBA00022490"/>
    </source>
</evidence>
<reference evidence="11 12" key="1">
    <citation type="submission" date="2016-08" db="EMBL/GenBank/DDBJ databases">
        <title>Novel Firmicutes and Novel Genomes.</title>
        <authorList>
            <person name="Poppleton D.I."/>
            <person name="Gribaldo S."/>
        </authorList>
    </citation>
    <scope>NUCLEOTIDE SEQUENCE [LARGE SCALE GENOMIC DNA]</scope>
    <source>
        <strain evidence="11 12">CTT3</strain>
    </source>
</reference>
<feature type="site" description="Could be important to modulate the pK values of the two catalytic cysteine residues" evidence="9">
    <location>
        <position position="212"/>
    </location>
</feature>
<dbReference type="HAMAP" id="MF_00197">
    <property type="entry name" value="DAP_epimerase"/>
    <property type="match status" value="1"/>
</dbReference>
<dbReference type="NCBIfam" id="TIGR00652">
    <property type="entry name" value="DapF"/>
    <property type="match status" value="1"/>
</dbReference>
<protein>
    <recommendedName>
        <fullName evidence="3 9">Diaminopimelate epimerase</fullName>
        <shortName evidence="9">DAP epimerase</shortName>
        <ecNumber evidence="3 9">5.1.1.7</ecNumber>
    </recommendedName>
    <alternativeName>
        <fullName evidence="9">PLP-independent amino acid racemase</fullName>
    </alternativeName>
</protein>
<dbReference type="InterPro" id="IPR001653">
    <property type="entry name" value="DAP_epimerase_DapF"/>
</dbReference>
<comment type="catalytic activity">
    <reaction evidence="8 9">
        <text>(2S,6S)-2,6-diaminopimelate = meso-2,6-diaminopimelate</text>
        <dbReference type="Rhea" id="RHEA:15393"/>
        <dbReference type="ChEBI" id="CHEBI:57609"/>
        <dbReference type="ChEBI" id="CHEBI:57791"/>
        <dbReference type="EC" id="5.1.1.7"/>
    </reaction>
</comment>
<comment type="pathway">
    <text evidence="1 9">Amino-acid biosynthesis; L-lysine biosynthesis via DAP pathway; DL-2,6-diaminopimelate from LL-2,6-diaminopimelate: step 1/1.</text>
</comment>
<dbReference type="AlphaFoldDB" id="A0A419TA46"/>
<keyword evidence="12" id="KW-1185">Reference proteome</keyword>
<dbReference type="Pfam" id="PF01678">
    <property type="entry name" value="DAP_epimerase"/>
    <property type="match status" value="2"/>
</dbReference>
<evidence type="ECO:0000256" key="6">
    <source>
        <dbReference type="ARBA" id="ARBA00023154"/>
    </source>
</evidence>
<comment type="function">
    <text evidence="9">Catalyzes the stereoinversion of LL-2,6-diaminopimelate (L,L-DAP) to meso-diaminopimelate (meso-DAP), a precursor of L-lysine and an essential component of the bacterial peptidoglycan.</text>
</comment>
<name>A0A419TA46_9FIRM</name>
<dbReference type="OrthoDB" id="9805408at2"/>
<feature type="site" description="Could be important to modulate the pK values of the two catalytic cysteine residues" evidence="9">
    <location>
        <position position="163"/>
    </location>
</feature>
<feature type="binding site" evidence="9">
    <location>
        <position position="63"/>
    </location>
    <ligand>
        <name>substrate</name>
    </ligand>
</feature>
<dbReference type="GO" id="GO:0009089">
    <property type="term" value="P:lysine biosynthetic process via diaminopimelate"/>
    <property type="evidence" value="ECO:0007669"/>
    <property type="project" value="UniProtKB-UniRule"/>
</dbReference>
<dbReference type="Proteomes" id="UP000284177">
    <property type="component" value="Unassembled WGS sequence"/>
</dbReference>
<organism evidence="11 12">
    <name type="scientific">Thermohalobacter berrensis</name>
    <dbReference type="NCBI Taxonomy" id="99594"/>
    <lineage>
        <taxon>Bacteria</taxon>
        <taxon>Bacillati</taxon>
        <taxon>Bacillota</taxon>
        <taxon>Tissierellia</taxon>
        <taxon>Tissierellales</taxon>
        <taxon>Thermohalobacteraceae</taxon>
        <taxon>Thermohalobacter</taxon>
    </lineage>
</organism>
<dbReference type="RefSeq" id="WP_120166155.1">
    <property type="nucleotide sequence ID" value="NZ_MCIB01000001.1"/>
</dbReference>
<evidence type="ECO:0000256" key="3">
    <source>
        <dbReference type="ARBA" id="ARBA00013080"/>
    </source>
</evidence>
<evidence type="ECO:0000256" key="10">
    <source>
        <dbReference type="PROSITE-ProRule" id="PRU10125"/>
    </source>
</evidence>
<keyword evidence="7 9" id="KW-0413">Isomerase</keyword>
<feature type="active site" evidence="10">
    <location>
        <position position="72"/>
    </location>
</feature>
<feature type="binding site" evidence="9">
    <location>
        <begin position="222"/>
        <end position="223"/>
    </location>
    <ligand>
        <name>substrate</name>
    </ligand>
</feature>
<feature type="active site" description="Proton acceptor" evidence="9">
    <location>
        <position position="221"/>
    </location>
</feature>
<feature type="binding site" evidence="9">
    <location>
        <position position="12"/>
    </location>
    <ligand>
        <name>substrate</name>
    </ligand>
</feature>
<accession>A0A419TA46</accession>
<dbReference type="SUPFAM" id="SSF54506">
    <property type="entry name" value="Diaminopimelate epimerase-like"/>
    <property type="match status" value="1"/>
</dbReference>
<evidence type="ECO:0000256" key="8">
    <source>
        <dbReference type="ARBA" id="ARBA00051712"/>
    </source>
</evidence>
<dbReference type="GO" id="GO:0008837">
    <property type="term" value="F:diaminopimelate epimerase activity"/>
    <property type="evidence" value="ECO:0007669"/>
    <property type="project" value="UniProtKB-UniRule"/>
</dbReference>
<evidence type="ECO:0000256" key="7">
    <source>
        <dbReference type="ARBA" id="ARBA00023235"/>
    </source>
</evidence>
<evidence type="ECO:0000256" key="2">
    <source>
        <dbReference type="ARBA" id="ARBA00010219"/>
    </source>
</evidence>
<keyword evidence="4 9" id="KW-0963">Cytoplasm</keyword>
<dbReference type="InterPro" id="IPR018510">
    <property type="entry name" value="DAP_epimerase_AS"/>
</dbReference>
<proteinExistence type="inferred from homology"/>
<dbReference type="FunFam" id="3.10.310.10:FF:000001">
    <property type="entry name" value="Diaminopimelate epimerase"/>
    <property type="match status" value="1"/>
</dbReference>
<dbReference type="Gene3D" id="3.10.310.10">
    <property type="entry name" value="Diaminopimelate Epimerase, Chain A, domain 1"/>
    <property type="match status" value="2"/>
</dbReference>
<feature type="active site" description="Proton donor" evidence="9">
    <location>
        <position position="72"/>
    </location>
</feature>
<comment type="caution">
    <text evidence="9">Lacks conserved residue(s) required for the propagation of feature annotation.</text>
</comment>
<comment type="similarity">
    <text evidence="2 9">Belongs to the diaminopimelate epimerase family.</text>
</comment>
<keyword evidence="5 9" id="KW-0028">Amino-acid biosynthesis</keyword>
<dbReference type="UniPathway" id="UPA00034">
    <property type="reaction ID" value="UER00025"/>
</dbReference>
<dbReference type="EMBL" id="MCIB01000001">
    <property type="protein sequence ID" value="RKD34354.1"/>
    <property type="molecule type" value="Genomic_DNA"/>
</dbReference>
<sequence length="277" mass="30598">MLEFAKLHGLGNDFIVFDGIKQKLPSYNELAKKVCDRHFGIGADGMIIVEESKKADIKMVFFNADGTEAPMCGNGIRCFAKFVYDNNYVKSRDFTVETLAGIMRPRVYIENDLVSKVKVNLGKPIFDTKAIPVATEENKFIDKEIIIDNKKFNISAVSVGSIHAVVFVNNLDDIDIEKIGPIIENHKLFPDKINVNFCQVIDEDNIKVLTWERGVGQTLACGTGASSVAVISSIVNNTSKCVNVHLLGGTVKIEQEDDEVYMTGPAKLICTGLYNLN</sequence>
<feature type="binding site" evidence="9">
    <location>
        <begin position="212"/>
        <end position="213"/>
    </location>
    <ligand>
        <name>substrate</name>
    </ligand>
</feature>
<keyword evidence="6 9" id="KW-0457">Lysine biosynthesis</keyword>